<accession>A0AAN6N2M8</accession>
<dbReference type="EMBL" id="MU853842">
    <property type="protein sequence ID" value="KAK3937914.1"/>
    <property type="molecule type" value="Genomic_DNA"/>
</dbReference>
<evidence type="ECO:0000313" key="2">
    <source>
        <dbReference type="EMBL" id="KAK3937914.1"/>
    </source>
</evidence>
<protein>
    <submittedName>
        <fullName evidence="2">Uncharacterized protein</fullName>
    </submittedName>
</protein>
<organism evidence="2 3">
    <name type="scientific">Diplogelasinospora grovesii</name>
    <dbReference type="NCBI Taxonomy" id="303347"/>
    <lineage>
        <taxon>Eukaryota</taxon>
        <taxon>Fungi</taxon>
        <taxon>Dikarya</taxon>
        <taxon>Ascomycota</taxon>
        <taxon>Pezizomycotina</taxon>
        <taxon>Sordariomycetes</taxon>
        <taxon>Sordariomycetidae</taxon>
        <taxon>Sordariales</taxon>
        <taxon>Diplogelasinosporaceae</taxon>
        <taxon>Diplogelasinospora</taxon>
    </lineage>
</organism>
<sequence length="232" mass="25921">MLLLKLSSSVGFDPCTTWASSLGILTLQVSSLGGPSIAAMCARTGIQMWRRALDRQDRERIEAQEEIGLSPPFRRHLRRHVFQGTRQVVGVAPEVPEAHCTHAPTLFEMLRRLPTCPSRSMRTYSSPLSTTPCGICAPLSHPGVVPPHRPSDSANSYRDRGRGRGSDMTGAGGWCRCSYSRLEFCRNRRSGGWQNTERAVWIRDAMDCKWWYGIVTGRVRCVSCHESMGRIS</sequence>
<evidence type="ECO:0000313" key="3">
    <source>
        <dbReference type="Proteomes" id="UP001303473"/>
    </source>
</evidence>
<comment type="caution">
    <text evidence="2">The sequence shown here is derived from an EMBL/GenBank/DDBJ whole genome shotgun (WGS) entry which is preliminary data.</text>
</comment>
<dbReference type="AlphaFoldDB" id="A0AAN6N2M8"/>
<dbReference type="Proteomes" id="UP001303473">
    <property type="component" value="Unassembled WGS sequence"/>
</dbReference>
<proteinExistence type="predicted"/>
<feature type="region of interest" description="Disordered" evidence="1">
    <location>
        <begin position="144"/>
        <end position="169"/>
    </location>
</feature>
<name>A0AAN6N2M8_9PEZI</name>
<keyword evidence="3" id="KW-1185">Reference proteome</keyword>
<gene>
    <name evidence="2" type="ORF">QBC46DRAFT_175263</name>
</gene>
<evidence type="ECO:0000256" key="1">
    <source>
        <dbReference type="SAM" id="MobiDB-lite"/>
    </source>
</evidence>
<reference evidence="3" key="1">
    <citation type="journal article" date="2023" name="Mol. Phylogenet. Evol.">
        <title>Genome-scale phylogeny and comparative genomics of the fungal order Sordariales.</title>
        <authorList>
            <person name="Hensen N."/>
            <person name="Bonometti L."/>
            <person name="Westerberg I."/>
            <person name="Brannstrom I.O."/>
            <person name="Guillou S."/>
            <person name="Cros-Aarteil S."/>
            <person name="Calhoun S."/>
            <person name="Haridas S."/>
            <person name="Kuo A."/>
            <person name="Mondo S."/>
            <person name="Pangilinan J."/>
            <person name="Riley R."/>
            <person name="LaButti K."/>
            <person name="Andreopoulos B."/>
            <person name="Lipzen A."/>
            <person name="Chen C."/>
            <person name="Yan M."/>
            <person name="Daum C."/>
            <person name="Ng V."/>
            <person name="Clum A."/>
            <person name="Steindorff A."/>
            <person name="Ohm R.A."/>
            <person name="Martin F."/>
            <person name="Silar P."/>
            <person name="Natvig D.O."/>
            <person name="Lalanne C."/>
            <person name="Gautier V."/>
            <person name="Ament-Velasquez S.L."/>
            <person name="Kruys A."/>
            <person name="Hutchinson M.I."/>
            <person name="Powell A.J."/>
            <person name="Barry K."/>
            <person name="Miller A.N."/>
            <person name="Grigoriev I.V."/>
            <person name="Debuchy R."/>
            <person name="Gladieux P."/>
            <person name="Hiltunen Thoren M."/>
            <person name="Johannesson H."/>
        </authorList>
    </citation>
    <scope>NUCLEOTIDE SEQUENCE [LARGE SCALE GENOMIC DNA]</scope>
    <source>
        <strain evidence="3">CBS 340.73</strain>
    </source>
</reference>